<proteinExistence type="predicted"/>
<dbReference type="AlphaFoldDB" id="A0A5N7BXY4"/>
<name>A0A5N7BXY4_PETAA</name>
<sequence>MTIDVRNGQITRTLDQIEQVKTAIPARTIDSLHDLIHHDLVINMSESIQQLYDLRSDDVYRLATSIKGNSPIYLSMIMDKRQAAKDLLPKWFDSRIAIGGKEYMIHLVIERIITSDKEDIPIKEEVKIKKERKSTPSTEEDSSTIQSGLYTPSERFSEAVQEPLKRSASVSSSAFDETPYRTRRRHAVDEQDMDRIWGCSPFTSKD</sequence>
<dbReference type="Proteomes" id="UP000326877">
    <property type="component" value="Unassembled WGS sequence"/>
</dbReference>
<gene>
    <name evidence="2" type="ORF">BDV23DRAFT_175283</name>
</gene>
<accession>A0A5N7BXY4</accession>
<feature type="region of interest" description="Disordered" evidence="1">
    <location>
        <begin position="129"/>
        <end position="187"/>
    </location>
</feature>
<protein>
    <submittedName>
        <fullName evidence="2">Uncharacterized protein</fullName>
    </submittedName>
</protein>
<reference evidence="2" key="1">
    <citation type="submission" date="2019-04" db="EMBL/GenBank/DDBJ databases">
        <title>Friends and foes A comparative genomics studyof 23 Aspergillus species from section Flavi.</title>
        <authorList>
            <consortium name="DOE Joint Genome Institute"/>
            <person name="Kjaerbolling I."/>
            <person name="Vesth T."/>
            <person name="Frisvad J.C."/>
            <person name="Nybo J.L."/>
            <person name="Theobald S."/>
            <person name="Kildgaard S."/>
            <person name="Isbrandt T."/>
            <person name="Kuo A."/>
            <person name="Sato A."/>
            <person name="Lyhne E.K."/>
            <person name="Kogle M.E."/>
            <person name="Wiebenga A."/>
            <person name="Kun R.S."/>
            <person name="Lubbers R.J."/>
            <person name="Makela M.R."/>
            <person name="Barry K."/>
            <person name="Chovatia M."/>
            <person name="Clum A."/>
            <person name="Daum C."/>
            <person name="Haridas S."/>
            <person name="He G."/>
            <person name="LaButti K."/>
            <person name="Lipzen A."/>
            <person name="Mondo S."/>
            <person name="Riley R."/>
            <person name="Salamov A."/>
            <person name="Simmons B.A."/>
            <person name="Magnuson J.K."/>
            <person name="Henrissat B."/>
            <person name="Mortensen U.H."/>
            <person name="Larsen T.O."/>
            <person name="Devries R.P."/>
            <person name="Grigoriev I.V."/>
            <person name="Machida M."/>
            <person name="Baker S.E."/>
            <person name="Andersen M.R."/>
        </authorList>
    </citation>
    <scope>NUCLEOTIDE SEQUENCE [LARGE SCALE GENOMIC DNA]</scope>
    <source>
        <strain evidence="2">IBT 14317</strain>
    </source>
</reference>
<evidence type="ECO:0000256" key="1">
    <source>
        <dbReference type="SAM" id="MobiDB-lite"/>
    </source>
</evidence>
<dbReference type="EMBL" id="ML735307">
    <property type="protein sequence ID" value="KAE8386685.1"/>
    <property type="molecule type" value="Genomic_DNA"/>
</dbReference>
<organism evidence="2">
    <name type="scientific">Petromyces alliaceus</name>
    <name type="common">Aspergillus alliaceus</name>
    <dbReference type="NCBI Taxonomy" id="209559"/>
    <lineage>
        <taxon>Eukaryota</taxon>
        <taxon>Fungi</taxon>
        <taxon>Dikarya</taxon>
        <taxon>Ascomycota</taxon>
        <taxon>Pezizomycotina</taxon>
        <taxon>Eurotiomycetes</taxon>
        <taxon>Eurotiomycetidae</taxon>
        <taxon>Eurotiales</taxon>
        <taxon>Aspergillaceae</taxon>
        <taxon>Aspergillus</taxon>
        <taxon>Aspergillus subgen. Circumdati</taxon>
    </lineage>
</organism>
<dbReference type="OrthoDB" id="4502927at2759"/>
<evidence type="ECO:0000313" key="2">
    <source>
        <dbReference type="EMBL" id="KAE8386685.1"/>
    </source>
</evidence>